<evidence type="ECO:0000313" key="2">
    <source>
        <dbReference type="EMBL" id="CAB4781972.1"/>
    </source>
</evidence>
<dbReference type="EMBL" id="CAEZXW010000030">
    <property type="protein sequence ID" value="CAB4701110.1"/>
    <property type="molecule type" value="Genomic_DNA"/>
</dbReference>
<evidence type="ECO:0000313" key="4">
    <source>
        <dbReference type="EMBL" id="CAB5041527.1"/>
    </source>
</evidence>
<dbReference type="EMBL" id="CAEZZQ010000091">
    <property type="protein sequence ID" value="CAB4781972.1"/>
    <property type="molecule type" value="Genomic_DNA"/>
</dbReference>
<evidence type="ECO:0000313" key="3">
    <source>
        <dbReference type="EMBL" id="CAB4902762.1"/>
    </source>
</evidence>
<proteinExistence type="predicted"/>
<evidence type="ECO:0000313" key="1">
    <source>
        <dbReference type="EMBL" id="CAB4701110.1"/>
    </source>
</evidence>
<sequence length="164" mass="16474">MKSMRALVLVSSLLLLTACGAGQNAQTAQLYTPTDGVQGESSSIQVRNVVVVADAAGDGILSATLVDPSDVTTTTFGAPDRLTGVIINNKAATLTPAAPTLQVNAPVNFSGPASNASAVVTALGVKPGANVTVTFSFEIAGDLTVTALVRENSEEFAGVTAPKS</sequence>
<dbReference type="EMBL" id="CAFBQA010000090">
    <property type="protein sequence ID" value="CAB5041527.1"/>
    <property type="molecule type" value="Genomic_DNA"/>
</dbReference>
<reference evidence="3" key="1">
    <citation type="submission" date="2020-05" db="EMBL/GenBank/DDBJ databases">
        <authorList>
            <person name="Chiriac C."/>
            <person name="Salcher M."/>
            <person name="Ghai R."/>
            <person name="Kavagutti S V."/>
        </authorList>
    </citation>
    <scope>NUCLEOTIDE SEQUENCE</scope>
</reference>
<accession>A0A6J7G324</accession>
<gene>
    <name evidence="1" type="ORF">UFOPK2593_00631</name>
    <name evidence="2" type="ORF">UFOPK2894_01273</name>
    <name evidence="3" type="ORF">UFOPK3492_01026</name>
    <name evidence="4" type="ORF">UFOPK4234_01308</name>
</gene>
<dbReference type="PROSITE" id="PS51257">
    <property type="entry name" value="PROKAR_LIPOPROTEIN"/>
    <property type="match status" value="1"/>
</dbReference>
<organism evidence="3">
    <name type="scientific">freshwater metagenome</name>
    <dbReference type="NCBI Taxonomy" id="449393"/>
    <lineage>
        <taxon>unclassified sequences</taxon>
        <taxon>metagenomes</taxon>
        <taxon>ecological metagenomes</taxon>
    </lineage>
</organism>
<dbReference type="AlphaFoldDB" id="A0A6J7G324"/>
<name>A0A6J7G324_9ZZZZ</name>
<dbReference type="EMBL" id="CAFBMD010000087">
    <property type="protein sequence ID" value="CAB4902762.1"/>
    <property type="molecule type" value="Genomic_DNA"/>
</dbReference>
<protein>
    <submittedName>
        <fullName evidence="3">Unannotated protein</fullName>
    </submittedName>
</protein>